<reference evidence="2" key="2">
    <citation type="submission" date="2020-06" db="EMBL/GenBank/DDBJ databases">
        <authorList>
            <person name="Sheffer M."/>
        </authorList>
    </citation>
    <scope>NUCLEOTIDE SEQUENCE</scope>
</reference>
<evidence type="ECO:0000256" key="1">
    <source>
        <dbReference type="SAM" id="MobiDB-lite"/>
    </source>
</evidence>
<feature type="region of interest" description="Disordered" evidence="1">
    <location>
        <begin position="65"/>
        <end position="89"/>
    </location>
</feature>
<name>A0A8T0ESN9_ARGBR</name>
<keyword evidence="3" id="KW-1185">Reference proteome</keyword>
<evidence type="ECO:0000313" key="3">
    <source>
        <dbReference type="Proteomes" id="UP000807504"/>
    </source>
</evidence>
<evidence type="ECO:0000313" key="2">
    <source>
        <dbReference type="EMBL" id="KAF8777446.1"/>
    </source>
</evidence>
<comment type="caution">
    <text evidence="2">The sequence shown here is derived from an EMBL/GenBank/DDBJ whole genome shotgun (WGS) entry which is preliminary data.</text>
</comment>
<protein>
    <submittedName>
        <fullName evidence="2">Uncharacterized protein</fullName>
    </submittedName>
</protein>
<feature type="region of interest" description="Disordered" evidence="1">
    <location>
        <begin position="1"/>
        <end position="53"/>
    </location>
</feature>
<dbReference type="EMBL" id="JABXBU010002072">
    <property type="protein sequence ID" value="KAF8777446.1"/>
    <property type="molecule type" value="Genomic_DNA"/>
</dbReference>
<dbReference type="AlphaFoldDB" id="A0A8T0ESN9"/>
<dbReference type="Proteomes" id="UP000807504">
    <property type="component" value="Unassembled WGS sequence"/>
</dbReference>
<feature type="compositionally biased region" description="Basic and acidic residues" evidence="1">
    <location>
        <begin position="12"/>
        <end position="27"/>
    </location>
</feature>
<sequence length="89" mass="9849">MDSHPPLLQPHPIREGWMDVHIVKPDADDRDEQDGEHQNAGDPEGWRAQGHTKDTDIFAGDEVAVDEQSQGEKECHAAKNNDVVANCPV</sequence>
<accession>A0A8T0ESN9</accession>
<reference evidence="2" key="1">
    <citation type="journal article" date="2020" name="bioRxiv">
        <title>Chromosome-level reference genome of the European wasp spider Argiope bruennichi: a resource for studies on range expansion and evolutionary adaptation.</title>
        <authorList>
            <person name="Sheffer M.M."/>
            <person name="Hoppe A."/>
            <person name="Krehenwinkel H."/>
            <person name="Uhl G."/>
            <person name="Kuss A.W."/>
            <person name="Jensen L."/>
            <person name="Jensen C."/>
            <person name="Gillespie R.G."/>
            <person name="Hoff K.J."/>
            <person name="Prost S."/>
        </authorList>
    </citation>
    <scope>NUCLEOTIDE SEQUENCE</scope>
</reference>
<gene>
    <name evidence="2" type="ORF">HNY73_014308</name>
</gene>
<organism evidence="2 3">
    <name type="scientific">Argiope bruennichi</name>
    <name type="common">Wasp spider</name>
    <name type="synonym">Aranea bruennichi</name>
    <dbReference type="NCBI Taxonomy" id="94029"/>
    <lineage>
        <taxon>Eukaryota</taxon>
        <taxon>Metazoa</taxon>
        <taxon>Ecdysozoa</taxon>
        <taxon>Arthropoda</taxon>
        <taxon>Chelicerata</taxon>
        <taxon>Arachnida</taxon>
        <taxon>Araneae</taxon>
        <taxon>Araneomorphae</taxon>
        <taxon>Entelegynae</taxon>
        <taxon>Araneoidea</taxon>
        <taxon>Araneidae</taxon>
        <taxon>Argiope</taxon>
    </lineage>
</organism>
<proteinExistence type="predicted"/>
<feature type="compositionally biased region" description="Basic and acidic residues" evidence="1">
    <location>
        <begin position="70"/>
        <end position="79"/>
    </location>
</feature>